<dbReference type="RefSeq" id="WP_008390315.1">
    <property type="nucleotide sequence ID" value="NZ_AOIV01000045.1"/>
</dbReference>
<dbReference type="eggNOG" id="arCOG09051">
    <property type="taxonomic scope" value="Archaea"/>
</dbReference>
<organism evidence="2 3">
    <name type="scientific">Halogeometricum pallidum JCM 14848</name>
    <dbReference type="NCBI Taxonomy" id="1227487"/>
    <lineage>
        <taxon>Archaea</taxon>
        <taxon>Methanobacteriati</taxon>
        <taxon>Methanobacteriota</taxon>
        <taxon>Stenosarchaea group</taxon>
        <taxon>Halobacteria</taxon>
        <taxon>Halobacteriales</taxon>
        <taxon>Haloferacaceae</taxon>
        <taxon>Halogeometricum</taxon>
    </lineage>
</organism>
<sequence length="132" mass="14539">MPTDPRDPLAAFDDAVLGRVARESGVEETRLRRVVADHQRGVRSLPGVDDIVYEWRRTLPYEPLAERREEAYFLAVEPSVWAEFLAALEVTDGEGDALRAVHREQFAASLGADAAPDADGDTSVVPLVLTRP</sequence>
<reference evidence="2 3" key="1">
    <citation type="journal article" date="2014" name="PLoS Genet.">
        <title>Phylogenetically driven sequencing of extremely halophilic archaea reveals strategies for static and dynamic osmo-response.</title>
        <authorList>
            <person name="Becker E.A."/>
            <person name="Seitzer P.M."/>
            <person name="Tritt A."/>
            <person name="Larsen D."/>
            <person name="Krusor M."/>
            <person name="Yao A.I."/>
            <person name="Wu D."/>
            <person name="Madern D."/>
            <person name="Eisen J.A."/>
            <person name="Darling A.E."/>
            <person name="Facciotti M.T."/>
        </authorList>
    </citation>
    <scope>NUCLEOTIDE SEQUENCE [LARGE SCALE GENOMIC DNA]</scope>
    <source>
        <strain evidence="2 3">JCM 14848</strain>
    </source>
</reference>
<dbReference type="AlphaFoldDB" id="M0CUC7"/>
<dbReference type="InParanoid" id="M0CUC7"/>
<evidence type="ECO:0000313" key="3">
    <source>
        <dbReference type="Proteomes" id="UP000011513"/>
    </source>
</evidence>
<gene>
    <name evidence="2" type="ORF">C474_21191</name>
</gene>
<dbReference type="Proteomes" id="UP000011513">
    <property type="component" value="Unassembled WGS sequence"/>
</dbReference>
<dbReference type="Pfam" id="PF26222">
    <property type="entry name" value="DUF8048"/>
    <property type="match status" value="1"/>
</dbReference>
<name>M0CUC7_HALPD</name>
<proteinExistence type="predicted"/>
<dbReference type="OrthoDB" id="339814at2157"/>
<evidence type="ECO:0000313" key="2">
    <source>
        <dbReference type="EMBL" id="ELZ26253.1"/>
    </source>
</evidence>
<accession>M0CUC7</accession>
<keyword evidence="3" id="KW-1185">Reference proteome</keyword>
<comment type="caution">
    <text evidence="2">The sequence shown here is derived from an EMBL/GenBank/DDBJ whole genome shotgun (WGS) entry which is preliminary data.</text>
</comment>
<dbReference type="InterPro" id="IPR058361">
    <property type="entry name" value="DUF8048"/>
</dbReference>
<protein>
    <recommendedName>
        <fullName evidence="1">DUF8048 domain-containing protein</fullName>
    </recommendedName>
</protein>
<evidence type="ECO:0000259" key="1">
    <source>
        <dbReference type="Pfam" id="PF26222"/>
    </source>
</evidence>
<dbReference type="EMBL" id="AOIV01000045">
    <property type="protein sequence ID" value="ELZ26253.1"/>
    <property type="molecule type" value="Genomic_DNA"/>
</dbReference>
<feature type="domain" description="DUF8048" evidence="1">
    <location>
        <begin position="11"/>
        <end position="115"/>
    </location>
</feature>